<dbReference type="EMBL" id="ML976705">
    <property type="protein sequence ID" value="KAF1969909.1"/>
    <property type="molecule type" value="Genomic_DNA"/>
</dbReference>
<evidence type="ECO:0000313" key="3">
    <source>
        <dbReference type="Proteomes" id="UP000800036"/>
    </source>
</evidence>
<dbReference type="GO" id="GO:0003676">
    <property type="term" value="F:nucleic acid binding"/>
    <property type="evidence" value="ECO:0007669"/>
    <property type="project" value="InterPro"/>
</dbReference>
<evidence type="ECO:0000256" key="1">
    <source>
        <dbReference type="SAM" id="Phobius"/>
    </source>
</evidence>
<dbReference type="OrthoDB" id="3689183at2759"/>
<dbReference type="Proteomes" id="UP000800036">
    <property type="component" value="Unassembled WGS sequence"/>
</dbReference>
<dbReference type="AlphaFoldDB" id="A0A6A5V112"/>
<dbReference type="InterPro" id="IPR036397">
    <property type="entry name" value="RNaseH_sf"/>
</dbReference>
<name>A0A6A5V112_9PLEO</name>
<organism evidence="2 3">
    <name type="scientific">Bimuria novae-zelandiae CBS 107.79</name>
    <dbReference type="NCBI Taxonomy" id="1447943"/>
    <lineage>
        <taxon>Eukaryota</taxon>
        <taxon>Fungi</taxon>
        <taxon>Dikarya</taxon>
        <taxon>Ascomycota</taxon>
        <taxon>Pezizomycotina</taxon>
        <taxon>Dothideomycetes</taxon>
        <taxon>Pleosporomycetidae</taxon>
        <taxon>Pleosporales</taxon>
        <taxon>Massarineae</taxon>
        <taxon>Didymosphaeriaceae</taxon>
        <taxon>Bimuria</taxon>
    </lineage>
</organism>
<keyword evidence="1" id="KW-0812">Transmembrane</keyword>
<sequence>LPVLFRAWSDISINYITLLLECKRNSKKFKYILIIICRLTKMRYFIPITSLGTNKLAFAFISYIYVKIPKR</sequence>
<feature type="non-terminal residue" evidence="2">
    <location>
        <position position="1"/>
    </location>
</feature>
<protein>
    <submittedName>
        <fullName evidence="2">Uncharacterized protein</fullName>
    </submittedName>
</protein>
<keyword evidence="1" id="KW-0472">Membrane</keyword>
<keyword evidence="1" id="KW-1133">Transmembrane helix</keyword>
<reference evidence="2" key="1">
    <citation type="journal article" date="2020" name="Stud. Mycol.">
        <title>101 Dothideomycetes genomes: a test case for predicting lifestyles and emergence of pathogens.</title>
        <authorList>
            <person name="Haridas S."/>
            <person name="Albert R."/>
            <person name="Binder M."/>
            <person name="Bloem J."/>
            <person name="Labutti K."/>
            <person name="Salamov A."/>
            <person name="Andreopoulos B."/>
            <person name="Baker S."/>
            <person name="Barry K."/>
            <person name="Bills G."/>
            <person name="Bluhm B."/>
            <person name="Cannon C."/>
            <person name="Castanera R."/>
            <person name="Culley D."/>
            <person name="Daum C."/>
            <person name="Ezra D."/>
            <person name="Gonzalez J."/>
            <person name="Henrissat B."/>
            <person name="Kuo A."/>
            <person name="Liang C."/>
            <person name="Lipzen A."/>
            <person name="Lutzoni F."/>
            <person name="Magnuson J."/>
            <person name="Mondo S."/>
            <person name="Nolan M."/>
            <person name="Ohm R."/>
            <person name="Pangilinan J."/>
            <person name="Park H.-J."/>
            <person name="Ramirez L."/>
            <person name="Alfaro M."/>
            <person name="Sun H."/>
            <person name="Tritt A."/>
            <person name="Yoshinaga Y."/>
            <person name="Zwiers L.-H."/>
            <person name="Turgeon B."/>
            <person name="Goodwin S."/>
            <person name="Spatafora J."/>
            <person name="Crous P."/>
            <person name="Grigoriev I."/>
        </authorList>
    </citation>
    <scope>NUCLEOTIDE SEQUENCE</scope>
    <source>
        <strain evidence="2">CBS 107.79</strain>
    </source>
</reference>
<dbReference type="Gene3D" id="3.30.420.10">
    <property type="entry name" value="Ribonuclease H-like superfamily/Ribonuclease H"/>
    <property type="match status" value="1"/>
</dbReference>
<feature type="transmembrane region" description="Helical" evidence="1">
    <location>
        <begin position="44"/>
        <end position="66"/>
    </location>
</feature>
<evidence type="ECO:0000313" key="2">
    <source>
        <dbReference type="EMBL" id="KAF1969909.1"/>
    </source>
</evidence>
<keyword evidence="3" id="KW-1185">Reference proteome</keyword>
<proteinExistence type="predicted"/>
<gene>
    <name evidence="2" type="ORF">BU23DRAFT_475536</name>
</gene>
<accession>A0A6A5V112</accession>